<reference evidence="5" key="1">
    <citation type="submission" date="2018-03" db="EMBL/GenBank/DDBJ databases">
        <title>Gramella fulva sp. nov., isolated from a dry surface of tidal flat.</title>
        <authorList>
            <person name="Hwang S.H."/>
            <person name="Hwang W.M."/>
            <person name="Kang K."/>
            <person name="Ahn T.-Y."/>
        </authorList>
    </citation>
    <scope>NUCLEOTIDE SEQUENCE [LARGE SCALE GENOMIC DNA]</scope>
    <source>
        <strain evidence="5">SH35</strain>
    </source>
</reference>
<feature type="domain" description="Rhamnogalacturonan I lyase beta-sheet" evidence="2">
    <location>
        <begin position="22"/>
        <end position="108"/>
    </location>
</feature>
<dbReference type="SUPFAM" id="SSF69318">
    <property type="entry name" value="Integrin alpha N-terminal domain"/>
    <property type="match status" value="1"/>
</dbReference>
<dbReference type="InterPro" id="IPR013783">
    <property type="entry name" value="Ig-like_fold"/>
</dbReference>
<sequence length="629" mass="69388">MKKIIIAFLMLFLNQNYLMAQRQMEDLDRGLIAIKKENGDVFVSWRFFATDPDGLTFNIYRKPSDGTAIKLNKKPLDGATNFTDSTAEASVENTWYVTSISGGKEIREKGDFSIPANSEAKEYISLPLKTIEGYRPNDVSVGDLNGDGQYEIVVHQTGRGHDNSQTGLTDTPILQAYKLDGTLLWQINLGKNIREGAHYTQFMVYDLNGDGIAEVACKTADGTVDGIGHIIGDKDKDWRDLDQNSRTYGKVLKGPEYFTVFSGKTGAALATTDYLPPRGDIGAWGGRGGNGGNDNTGNRVDRFTACVAYLDGKHPSVVMGRGYYGRTVLAAWDFRNGELSSRWVFDSKNGENPYSGMGNHNLSVADVDSDGKDEIIFGSMVVDDDGSGLYTTGFRHGDALHVSDLDPERPGLEVFGIHEIENGTKGPGVALYAAEDGKVLFTASHNRDVGRGVAGNIDPDHKGAEMWWSGSPNLYDIKGNVIGQAPRATNFLIWWDGDATRELLNRNYIEKYGKGRIFTAEGASSNNGSKATPALSADILGDWREELILRSDDNKELRIYSTTIPTNLRQYTFMQDPQYRLSVAWQNVGYNQPPHTSFYFGTDMQSVPKPDIEIIKQQQSNSQNSSKTQ</sequence>
<dbReference type="InterPro" id="IPR041624">
    <property type="entry name" value="RGI_lyase"/>
</dbReference>
<dbReference type="AlphaFoldDB" id="A0A2R3Z5V8"/>
<organism evidence="4 5">
    <name type="scientific">Christiangramia fulva</name>
    <dbReference type="NCBI Taxonomy" id="2126553"/>
    <lineage>
        <taxon>Bacteria</taxon>
        <taxon>Pseudomonadati</taxon>
        <taxon>Bacteroidota</taxon>
        <taxon>Flavobacteriia</taxon>
        <taxon>Flavobacteriales</taxon>
        <taxon>Flavobacteriaceae</taxon>
        <taxon>Christiangramia</taxon>
    </lineage>
</organism>
<dbReference type="Pfam" id="PF18370">
    <property type="entry name" value="RGI_lyase"/>
    <property type="match status" value="1"/>
</dbReference>
<dbReference type="KEGG" id="grs:C7S20_10385"/>
<accession>A0A2R3Z5V8</accession>
<evidence type="ECO:0000313" key="5">
    <source>
        <dbReference type="Proteomes" id="UP000241507"/>
    </source>
</evidence>
<dbReference type="Pfam" id="PF21348">
    <property type="entry name" value="RGL11_C"/>
    <property type="match status" value="1"/>
</dbReference>
<keyword evidence="1" id="KW-0732">Signal</keyword>
<dbReference type="InterPro" id="IPR034641">
    <property type="entry name" value="RGL11"/>
</dbReference>
<dbReference type="CDD" id="cd10318">
    <property type="entry name" value="RGL11"/>
    <property type="match status" value="1"/>
</dbReference>
<dbReference type="OrthoDB" id="9802318at2"/>
<feature type="signal peptide" evidence="1">
    <location>
        <begin position="1"/>
        <end position="20"/>
    </location>
</feature>
<feature type="domain" description="Rhamnogalacturonan lyase family 11 C-terminal" evidence="3">
    <location>
        <begin position="133"/>
        <end position="610"/>
    </location>
</feature>
<dbReference type="PANTHER" id="PTHR43118:SF1">
    <property type="entry name" value="RHAMNOGALACTURONAN LYASE (EUROFUNG)"/>
    <property type="match status" value="1"/>
</dbReference>
<protein>
    <submittedName>
        <fullName evidence="4">Uncharacterized protein</fullName>
    </submittedName>
</protein>
<proteinExistence type="predicted"/>
<gene>
    <name evidence="4" type="ORF">C7S20_10385</name>
</gene>
<dbReference type="Proteomes" id="UP000241507">
    <property type="component" value="Chromosome"/>
</dbReference>
<dbReference type="InterPro" id="IPR028994">
    <property type="entry name" value="Integrin_alpha_N"/>
</dbReference>
<dbReference type="RefSeq" id="WP_107012416.1">
    <property type="nucleotide sequence ID" value="NZ_CP028136.1"/>
</dbReference>
<keyword evidence="5" id="KW-1185">Reference proteome</keyword>
<evidence type="ECO:0000313" key="4">
    <source>
        <dbReference type="EMBL" id="AVR45639.1"/>
    </source>
</evidence>
<name>A0A2R3Z5V8_9FLAO</name>
<dbReference type="EMBL" id="CP028136">
    <property type="protein sequence ID" value="AVR45639.1"/>
    <property type="molecule type" value="Genomic_DNA"/>
</dbReference>
<feature type="chain" id="PRO_5015334854" evidence="1">
    <location>
        <begin position="21"/>
        <end position="629"/>
    </location>
</feature>
<dbReference type="InterPro" id="IPR049366">
    <property type="entry name" value="RGL11_C"/>
</dbReference>
<dbReference type="Gene3D" id="2.60.40.10">
    <property type="entry name" value="Immunoglobulins"/>
    <property type="match status" value="1"/>
</dbReference>
<dbReference type="PANTHER" id="PTHR43118">
    <property type="entry name" value="RHAMNOGALACTURONAN LYASE (EUROFUNG)"/>
    <property type="match status" value="1"/>
</dbReference>
<evidence type="ECO:0000256" key="1">
    <source>
        <dbReference type="SAM" id="SignalP"/>
    </source>
</evidence>
<evidence type="ECO:0000259" key="3">
    <source>
        <dbReference type="Pfam" id="PF21348"/>
    </source>
</evidence>
<evidence type="ECO:0000259" key="2">
    <source>
        <dbReference type="Pfam" id="PF18370"/>
    </source>
</evidence>